<dbReference type="AlphaFoldDB" id="A0A9N9WIP4"/>
<reference evidence="1" key="2">
    <citation type="submission" date="2022-10" db="EMBL/GenBank/DDBJ databases">
        <authorList>
            <consortium name="ENA_rothamsted_submissions"/>
            <consortium name="culmorum"/>
            <person name="King R."/>
        </authorList>
    </citation>
    <scope>NUCLEOTIDE SEQUENCE</scope>
</reference>
<reference evidence="1" key="1">
    <citation type="submission" date="2021-12" db="EMBL/GenBank/DDBJ databases">
        <authorList>
            <person name="King R."/>
        </authorList>
    </citation>
    <scope>NUCLEOTIDE SEQUENCE</scope>
</reference>
<protein>
    <submittedName>
        <fullName evidence="1">Uncharacterized protein</fullName>
    </submittedName>
</protein>
<name>A0A9N9WIP4_9NEOP</name>
<gene>
    <name evidence="1" type="ORF">DIATSA_LOCUS13972</name>
</gene>
<dbReference type="EMBL" id="OU893340">
    <property type="protein sequence ID" value="CAG9796817.1"/>
    <property type="molecule type" value="Genomic_DNA"/>
</dbReference>
<sequence length="143" mass="15963">MRDVMRHCNSMYMRNLLITLKTKKVHVVSSSSSALLRPHCRGSGLPYGWLRSMGHEPPGWPNADWRVLTTTNAAGTNGLTCLPKHGVARDNNFLVTHPVTDPCESCLTTTIACRGAYPLCHRATPSNYQELQITIQFFNAYCN</sequence>
<evidence type="ECO:0000313" key="2">
    <source>
        <dbReference type="Proteomes" id="UP001153714"/>
    </source>
</evidence>
<evidence type="ECO:0000313" key="1">
    <source>
        <dbReference type="EMBL" id="CAG9796817.1"/>
    </source>
</evidence>
<organism evidence="1 2">
    <name type="scientific">Diatraea saccharalis</name>
    <name type="common">sugarcane borer</name>
    <dbReference type="NCBI Taxonomy" id="40085"/>
    <lineage>
        <taxon>Eukaryota</taxon>
        <taxon>Metazoa</taxon>
        <taxon>Ecdysozoa</taxon>
        <taxon>Arthropoda</taxon>
        <taxon>Hexapoda</taxon>
        <taxon>Insecta</taxon>
        <taxon>Pterygota</taxon>
        <taxon>Neoptera</taxon>
        <taxon>Endopterygota</taxon>
        <taxon>Lepidoptera</taxon>
        <taxon>Glossata</taxon>
        <taxon>Ditrysia</taxon>
        <taxon>Pyraloidea</taxon>
        <taxon>Crambidae</taxon>
        <taxon>Crambinae</taxon>
        <taxon>Diatraea</taxon>
    </lineage>
</organism>
<keyword evidence="2" id="KW-1185">Reference proteome</keyword>
<dbReference type="Proteomes" id="UP001153714">
    <property type="component" value="Chromosome 9"/>
</dbReference>
<dbReference type="OrthoDB" id="7502741at2759"/>
<accession>A0A9N9WIP4</accession>
<proteinExistence type="predicted"/>